<feature type="compositionally biased region" description="Low complexity" evidence="1">
    <location>
        <begin position="238"/>
        <end position="252"/>
    </location>
</feature>
<accession>A0A8S0W6A7</accession>
<evidence type="ECO:0000256" key="1">
    <source>
        <dbReference type="SAM" id="MobiDB-lite"/>
    </source>
</evidence>
<gene>
    <name evidence="2" type="ORF">AAE3_LOCUS1089</name>
</gene>
<keyword evidence="3" id="KW-1185">Reference proteome</keyword>
<comment type="caution">
    <text evidence="2">The sequence shown here is derived from an EMBL/GenBank/DDBJ whole genome shotgun (WGS) entry which is preliminary data.</text>
</comment>
<dbReference type="EMBL" id="CACVBS010000002">
    <property type="protein sequence ID" value="CAA7258853.1"/>
    <property type="molecule type" value="Genomic_DNA"/>
</dbReference>
<reference evidence="2 3" key="1">
    <citation type="submission" date="2020-01" db="EMBL/GenBank/DDBJ databases">
        <authorList>
            <person name="Gupta K D."/>
        </authorList>
    </citation>
    <scope>NUCLEOTIDE SEQUENCE [LARGE SCALE GENOMIC DNA]</scope>
</reference>
<name>A0A8S0W6A7_CYCAE</name>
<feature type="region of interest" description="Disordered" evidence="1">
    <location>
        <begin position="78"/>
        <end position="147"/>
    </location>
</feature>
<feature type="compositionally biased region" description="Low complexity" evidence="1">
    <location>
        <begin position="303"/>
        <end position="312"/>
    </location>
</feature>
<dbReference type="Proteomes" id="UP000467700">
    <property type="component" value="Unassembled WGS sequence"/>
</dbReference>
<feature type="compositionally biased region" description="Low complexity" evidence="1">
    <location>
        <begin position="279"/>
        <end position="295"/>
    </location>
</feature>
<feature type="compositionally biased region" description="Low complexity" evidence="1">
    <location>
        <begin position="123"/>
        <end position="136"/>
    </location>
</feature>
<evidence type="ECO:0000313" key="2">
    <source>
        <dbReference type="EMBL" id="CAA7258853.1"/>
    </source>
</evidence>
<feature type="compositionally biased region" description="Basic and acidic residues" evidence="1">
    <location>
        <begin position="321"/>
        <end position="330"/>
    </location>
</feature>
<feature type="compositionally biased region" description="Polar residues" evidence="1">
    <location>
        <begin position="109"/>
        <end position="121"/>
    </location>
</feature>
<dbReference type="AlphaFoldDB" id="A0A8S0W6A7"/>
<feature type="compositionally biased region" description="Polar residues" evidence="1">
    <location>
        <begin position="83"/>
        <end position="92"/>
    </location>
</feature>
<feature type="region of interest" description="Disordered" evidence="1">
    <location>
        <begin position="182"/>
        <end position="201"/>
    </location>
</feature>
<feature type="region of interest" description="Disordered" evidence="1">
    <location>
        <begin position="238"/>
        <end position="330"/>
    </location>
</feature>
<protein>
    <submittedName>
        <fullName evidence="2">Uncharacterized protein</fullName>
    </submittedName>
</protein>
<proteinExistence type="predicted"/>
<evidence type="ECO:0000313" key="3">
    <source>
        <dbReference type="Proteomes" id="UP000467700"/>
    </source>
</evidence>
<feature type="compositionally biased region" description="Polar residues" evidence="1">
    <location>
        <begin position="184"/>
        <end position="193"/>
    </location>
</feature>
<sequence>MSATTNSASNPAALHLLPAFSTRAAYAEYIARVEQHLLYLKEDFRLQWPSNANANTDATVKQEQLEVRVGTFEGLIDDDARSTGANYGSPSHLSERSASPIPSVRKQESASPSPSQTTRNLTTRRSSPPHSSTPYPGWKPIGYVPPTDREVRREPALTQVDNGDHVVWMNAEYARWNFERMPQGSKSTSSHYTTPEDRIPRPSIIVFPPAARPAAAEVAQPEAGPSDVVARVEAVLSAMSSDSSGEAGSSKSSTRKRFREEDDSSSDDSDARPRKRSTSSDSGSSQPSSPTTSGPRRVKLILGPDPSSSTPRRSPRSPKGKGKETKKGNN</sequence>
<organism evidence="2 3">
    <name type="scientific">Cyclocybe aegerita</name>
    <name type="common">Black poplar mushroom</name>
    <name type="synonym">Agrocybe aegerita</name>
    <dbReference type="NCBI Taxonomy" id="1973307"/>
    <lineage>
        <taxon>Eukaryota</taxon>
        <taxon>Fungi</taxon>
        <taxon>Dikarya</taxon>
        <taxon>Basidiomycota</taxon>
        <taxon>Agaricomycotina</taxon>
        <taxon>Agaricomycetes</taxon>
        <taxon>Agaricomycetidae</taxon>
        <taxon>Agaricales</taxon>
        <taxon>Agaricineae</taxon>
        <taxon>Bolbitiaceae</taxon>
        <taxon>Cyclocybe</taxon>
    </lineage>
</organism>